<dbReference type="GO" id="GO:0016020">
    <property type="term" value="C:membrane"/>
    <property type="evidence" value="ECO:0007669"/>
    <property type="project" value="TreeGrafter"/>
</dbReference>
<keyword evidence="3" id="KW-1133">Transmembrane helix</keyword>
<reference evidence="5 6" key="1">
    <citation type="journal article" date="2001" name="Nucleic Acids Res.">
        <title>The complete genome sequence of the murine respiratory pathogen Mycoplasma pulmonis.</title>
        <authorList>
            <person name="Chambaud I."/>
            <person name="Heilig R."/>
            <person name="Ferris S."/>
            <person name="Barbe V."/>
            <person name="Samson D."/>
            <person name="Galisson F."/>
            <person name="Moszer I."/>
            <person name="Dybvig K."/>
            <person name="Wroblewski H."/>
            <person name="Viari A."/>
            <person name="Rocha E.P.C."/>
            <person name="Blanchard A."/>
        </authorList>
    </citation>
    <scope>NUCLEOTIDE SEQUENCE [LARGE SCALE GENOMIC DNA]</scope>
    <source>
        <strain evidence="5 6">UAB CTIP</strain>
    </source>
</reference>
<organism evidence="6">
    <name type="scientific">Mycoplasmopsis pulmonis (strain UAB CTIP)</name>
    <name type="common">Mycoplasma pulmonis</name>
    <dbReference type="NCBI Taxonomy" id="272635"/>
    <lineage>
        <taxon>Bacteria</taxon>
        <taxon>Bacillati</taxon>
        <taxon>Mycoplasmatota</taxon>
        <taxon>Mycoplasmoidales</taxon>
        <taxon>Metamycoplasmataceae</taxon>
        <taxon>Mycoplasmopsis</taxon>
    </lineage>
</organism>
<proteinExistence type="inferred from homology"/>
<gene>
    <name evidence="5" type="ordered locus">MYPU_0360</name>
</gene>
<evidence type="ECO:0000256" key="2">
    <source>
        <dbReference type="ARBA" id="ARBA00022487"/>
    </source>
</evidence>
<dbReference type="EMBL" id="AL445563">
    <property type="protein sequence ID" value="CAC13209.1"/>
    <property type="molecule type" value="Genomic_DNA"/>
</dbReference>
<dbReference type="Proteomes" id="UP000000528">
    <property type="component" value="Chromosome"/>
</dbReference>
<dbReference type="RefSeq" id="WP_010924840.1">
    <property type="nucleotide sequence ID" value="NC_002771.1"/>
</dbReference>
<dbReference type="eggNOG" id="COG2267">
    <property type="taxonomic scope" value="Bacteria"/>
</dbReference>
<evidence type="ECO:0000259" key="4">
    <source>
        <dbReference type="Pfam" id="PF00561"/>
    </source>
</evidence>
<evidence type="ECO:0000313" key="5">
    <source>
        <dbReference type="EMBL" id="CAC13209.1"/>
    </source>
</evidence>
<keyword evidence="2" id="KW-0719">Serine esterase</keyword>
<keyword evidence="3" id="KW-0812">Transmembrane</keyword>
<dbReference type="SUPFAM" id="SSF53474">
    <property type="entry name" value="alpha/beta-Hydrolases"/>
    <property type="match status" value="1"/>
</dbReference>
<evidence type="ECO:0000256" key="1">
    <source>
        <dbReference type="ARBA" id="ARBA00006989"/>
    </source>
</evidence>
<dbReference type="AlphaFoldDB" id="Q98RH3"/>
<dbReference type="PIR" id="D90516">
    <property type="entry name" value="D90516"/>
</dbReference>
<sequence>MHKTKISQCKQLRIYVPNPKGNILYLHGFTSRFENHFDNVENLKDYNFFAINVPGHGESPFEDSSELNMESYAHFYKEFIEELKLDKVILYGLSMGGGIAIILQSLLPKDMVEKIILVNPSNRKKTDGQAEPIADKNIKELLKMIPTSVDDTRDIMNKLYYDAKSFFQTEENFEANVKRYYENLLNYKHLRVMVEPELRLRIGKIIAQSIEKIQAPTLLVVGENDKLIPTAQTVENFKDHKSVKIVYISKSGHMPQVENPKEYWTKVHQFLES</sequence>
<comment type="similarity">
    <text evidence="1">Belongs to the lipase/esterase LIP3/BchO family.</text>
</comment>
<protein>
    <submittedName>
        <fullName evidence="5">ESTERASE/LIPASE 1</fullName>
    </submittedName>
</protein>
<evidence type="ECO:0000313" key="6">
    <source>
        <dbReference type="Proteomes" id="UP000000528"/>
    </source>
</evidence>
<dbReference type="STRING" id="272635.gene:17576615"/>
<dbReference type="InterPro" id="IPR050266">
    <property type="entry name" value="AB_hydrolase_sf"/>
</dbReference>
<accession>Q98RH3</accession>
<dbReference type="InterPro" id="IPR029058">
    <property type="entry name" value="AB_hydrolase_fold"/>
</dbReference>
<dbReference type="HOGENOM" id="CLU_020336_41_1_14"/>
<keyword evidence="2" id="KW-0378">Hydrolase</keyword>
<keyword evidence="6" id="KW-1185">Reference proteome</keyword>
<feature type="transmembrane region" description="Helical" evidence="3">
    <location>
        <begin position="88"/>
        <end position="107"/>
    </location>
</feature>
<dbReference type="ESTHER" id="mycpu-MYPU.0360">
    <property type="family name" value="6_AlphaBeta_hydrolase"/>
</dbReference>
<dbReference type="Pfam" id="PF00561">
    <property type="entry name" value="Abhydrolase_1"/>
    <property type="match status" value="1"/>
</dbReference>
<name>Q98RH3_MYCPU</name>
<dbReference type="InterPro" id="IPR000073">
    <property type="entry name" value="AB_hydrolase_1"/>
</dbReference>
<dbReference type="Gene3D" id="3.40.50.1820">
    <property type="entry name" value="alpha/beta hydrolase"/>
    <property type="match status" value="1"/>
</dbReference>
<dbReference type="BioCyc" id="MPUL272635:G1GT6-38-MONOMER"/>
<feature type="domain" description="AB hydrolase-1" evidence="4">
    <location>
        <begin position="23"/>
        <end position="260"/>
    </location>
</feature>
<evidence type="ECO:0000256" key="3">
    <source>
        <dbReference type="SAM" id="Phobius"/>
    </source>
</evidence>
<dbReference type="PANTHER" id="PTHR43798:SF33">
    <property type="entry name" value="HYDROLASE, PUTATIVE (AFU_ORTHOLOGUE AFUA_2G14860)-RELATED"/>
    <property type="match status" value="1"/>
</dbReference>
<dbReference type="GO" id="GO:0052689">
    <property type="term" value="F:carboxylic ester hydrolase activity"/>
    <property type="evidence" value="ECO:0007669"/>
    <property type="project" value="UniProtKB-KW"/>
</dbReference>
<dbReference type="PANTHER" id="PTHR43798">
    <property type="entry name" value="MONOACYLGLYCEROL LIPASE"/>
    <property type="match status" value="1"/>
</dbReference>
<dbReference type="PRINTS" id="PR00111">
    <property type="entry name" value="ABHYDROLASE"/>
</dbReference>
<dbReference type="KEGG" id="mpu:MYPU_0360"/>
<keyword evidence="3" id="KW-0472">Membrane</keyword>